<proteinExistence type="predicted"/>
<reference evidence="2" key="1">
    <citation type="submission" date="2016-10" db="EMBL/GenBank/DDBJ databases">
        <authorList>
            <person name="Varghese N."/>
            <person name="Submissions S."/>
        </authorList>
    </citation>
    <scope>NUCLEOTIDE SEQUENCE [LARGE SCALE GENOMIC DNA]</scope>
    <source>
        <strain evidence="2">CGMCC 4.3530</strain>
    </source>
</reference>
<dbReference type="STRING" id="418495.SAMN05216215_1004261"/>
<evidence type="ECO:0000313" key="2">
    <source>
        <dbReference type="Proteomes" id="UP000199529"/>
    </source>
</evidence>
<dbReference type="AlphaFoldDB" id="A0A1H2VBC5"/>
<dbReference type="EMBL" id="FNOK01000004">
    <property type="protein sequence ID" value="SDW65560.1"/>
    <property type="molecule type" value="Genomic_DNA"/>
</dbReference>
<dbReference type="OrthoDB" id="3696726at2"/>
<dbReference type="Proteomes" id="UP000199529">
    <property type="component" value="Unassembled WGS sequence"/>
</dbReference>
<name>A0A1H2VBC5_9PSEU</name>
<sequence>MSTILMSSTPSHLMAGAIAPFHVTFAPFPAAAEHEAGYGRKFQPRWFNAIPLTVVDPCRSVRRRFLDPLI</sequence>
<protein>
    <submittedName>
        <fullName evidence="1">Uncharacterized protein</fullName>
    </submittedName>
</protein>
<accession>A0A1H2VBC5</accession>
<organism evidence="1 2">
    <name type="scientific">Saccharopolyspora shandongensis</name>
    <dbReference type="NCBI Taxonomy" id="418495"/>
    <lineage>
        <taxon>Bacteria</taxon>
        <taxon>Bacillati</taxon>
        <taxon>Actinomycetota</taxon>
        <taxon>Actinomycetes</taxon>
        <taxon>Pseudonocardiales</taxon>
        <taxon>Pseudonocardiaceae</taxon>
        <taxon>Saccharopolyspora</taxon>
    </lineage>
</organism>
<evidence type="ECO:0000313" key="1">
    <source>
        <dbReference type="EMBL" id="SDW65560.1"/>
    </source>
</evidence>
<keyword evidence="2" id="KW-1185">Reference proteome</keyword>
<dbReference type="RefSeq" id="WP_143060870.1">
    <property type="nucleotide sequence ID" value="NZ_FNOK01000004.1"/>
</dbReference>
<gene>
    <name evidence="1" type="ORF">SAMN05216215_1004261</name>
</gene>